<sequence length="375" mass="43460">MANKSHGRCLVCDGVAIGLNFGVSTCMPCKAFFRRNAVKLGTRNFVCLGDGDCLVSYKHGRLCNCCRLAKCFRVGMKKSMILSDEEREARNKLVEMNRLKRGKIPKQECVEWMKPSTSLCVSKRSVQCLSSSDQVVLANIFNAYENTCMRAKKTQFQCFPAVPHTSIHEFLNEFSSSFQIFLEYFKNIPEFDNIIMDDKVRLVKSHFGIMINMNEPLMYPITSNNLIITWTNVFGINLTKRLLKRNGIMEQYIYDPLLLKILLIILVLSSNNVRHLNHVDIIEIYDNSLSIYAAQNVYIELLWRYILSRSETEKDAVKFFNKLIMCILYTQNLDMDIDSYVTSLTHEIQQMEPLMQNMWPRNDQIIDITDDEIII</sequence>
<dbReference type="OrthoDB" id="9990927at2759"/>
<keyword evidence="5" id="KW-0238">DNA-binding</keyword>
<evidence type="ECO:0000259" key="9">
    <source>
        <dbReference type="PROSITE" id="PS51030"/>
    </source>
</evidence>
<reference evidence="10" key="1">
    <citation type="submission" date="2021-02" db="EMBL/GenBank/DDBJ databases">
        <authorList>
            <person name="Nowell W R."/>
        </authorList>
    </citation>
    <scope>NUCLEOTIDE SEQUENCE</scope>
</reference>
<dbReference type="GO" id="GO:0004879">
    <property type="term" value="F:nuclear receptor activity"/>
    <property type="evidence" value="ECO:0007669"/>
    <property type="project" value="TreeGrafter"/>
</dbReference>
<dbReference type="GO" id="GO:0045944">
    <property type="term" value="P:positive regulation of transcription by RNA polymerase II"/>
    <property type="evidence" value="ECO:0007669"/>
    <property type="project" value="TreeGrafter"/>
</dbReference>
<evidence type="ECO:0000313" key="11">
    <source>
        <dbReference type="Proteomes" id="UP000663832"/>
    </source>
</evidence>
<accession>A0A813XXA1</accession>
<proteinExistence type="predicted"/>
<feature type="domain" description="Nuclear receptor" evidence="9">
    <location>
        <begin position="6"/>
        <end position="83"/>
    </location>
</feature>
<gene>
    <name evidence="10" type="ORF">QVE165_LOCUS8075</name>
</gene>
<dbReference type="GO" id="GO:0008270">
    <property type="term" value="F:zinc ion binding"/>
    <property type="evidence" value="ECO:0007669"/>
    <property type="project" value="UniProtKB-KW"/>
</dbReference>
<comment type="caution">
    <text evidence="10">The sequence shown here is derived from an EMBL/GenBank/DDBJ whole genome shotgun (WGS) entry which is preliminary data.</text>
</comment>
<evidence type="ECO:0000256" key="7">
    <source>
        <dbReference type="ARBA" id="ARBA00023170"/>
    </source>
</evidence>
<keyword evidence="6" id="KW-0804">Transcription</keyword>
<dbReference type="InterPro" id="IPR001628">
    <property type="entry name" value="Znf_hrmn_rcpt"/>
</dbReference>
<keyword evidence="3" id="KW-0862">Zinc</keyword>
<dbReference type="GO" id="GO:0000978">
    <property type="term" value="F:RNA polymerase II cis-regulatory region sequence-specific DNA binding"/>
    <property type="evidence" value="ECO:0007669"/>
    <property type="project" value="TreeGrafter"/>
</dbReference>
<dbReference type="InterPro" id="IPR050234">
    <property type="entry name" value="Nuclear_hormone_rcpt_NR1"/>
</dbReference>
<evidence type="ECO:0000256" key="1">
    <source>
        <dbReference type="ARBA" id="ARBA00022723"/>
    </source>
</evidence>
<name>A0A813XXA1_9BILA</name>
<dbReference type="GO" id="GO:0000122">
    <property type="term" value="P:negative regulation of transcription by RNA polymerase II"/>
    <property type="evidence" value="ECO:0007669"/>
    <property type="project" value="TreeGrafter"/>
</dbReference>
<keyword evidence="4" id="KW-0805">Transcription regulation</keyword>
<dbReference type="Proteomes" id="UP000663832">
    <property type="component" value="Unassembled WGS sequence"/>
</dbReference>
<dbReference type="PANTHER" id="PTHR24082">
    <property type="entry name" value="NUCLEAR HORMONE RECEPTOR"/>
    <property type="match status" value="1"/>
</dbReference>
<dbReference type="GO" id="GO:0030154">
    <property type="term" value="P:cell differentiation"/>
    <property type="evidence" value="ECO:0007669"/>
    <property type="project" value="TreeGrafter"/>
</dbReference>
<dbReference type="SUPFAM" id="SSF57716">
    <property type="entry name" value="Glucocorticoid receptor-like (DNA-binding domain)"/>
    <property type="match status" value="1"/>
</dbReference>
<evidence type="ECO:0000256" key="4">
    <source>
        <dbReference type="ARBA" id="ARBA00023015"/>
    </source>
</evidence>
<evidence type="ECO:0000256" key="6">
    <source>
        <dbReference type="ARBA" id="ARBA00023163"/>
    </source>
</evidence>
<protein>
    <recommendedName>
        <fullName evidence="9">Nuclear receptor domain-containing protein</fullName>
    </recommendedName>
</protein>
<dbReference type="InterPro" id="IPR013088">
    <property type="entry name" value="Znf_NHR/GATA"/>
</dbReference>
<dbReference type="PROSITE" id="PS51030">
    <property type="entry name" value="NUCLEAR_REC_DBD_2"/>
    <property type="match status" value="1"/>
</dbReference>
<dbReference type="Gene3D" id="3.30.50.10">
    <property type="entry name" value="Erythroid Transcription Factor GATA-1, subunit A"/>
    <property type="match status" value="1"/>
</dbReference>
<keyword evidence="11" id="KW-1185">Reference proteome</keyword>
<evidence type="ECO:0000256" key="3">
    <source>
        <dbReference type="ARBA" id="ARBA00022833"/>
    </source>
</evidence>
<dbReference type="PRINTS" id="PR00047">
    <property type="entry name" value="STROIDFINGER"/>
</dbReference>
<dbReference type="EMBL" id="CAJNOM010000035">
    <property type="protein sequence ID" value="CAF0874468.1"/>
    <property type="molecule type" value="Genomic_DNA"/>
</dbReference>
<evidence type="ECO:0000256" key="8">
    <source>
        <dbReference type="ARBA" id="ARBA00023242"/>
    </source>
</evidence>
<dbReference type="SUPFAM" id="SSF48508">
    <property type="entry name" value="Nuclear receptor ligand-binding domain"/>
    <property type="match status" value="1"/>
</dbReference>
<keyword evidence="1" id="KW-0479">Metal-binding</keyword>
<dbReference type="SMART" id="SM00399">
    <property type="entry name" value="ZnF_C4"/>
    <property type="match status" value="1"/>
</dbReference>
<keyword evidence="2" id="KW-0863">Zinc-finger</keyword>
<keyword evidence="8" id="KW-0539">Nucleus</keyword>
<evidence type="ECO:0000313" key="10">
    <source>
        <dbReference type="EMBL" id="CAF0874468.1"/>
    </source>
</evidence>
<evidence type="ECO:0000256" key="5">
    <source>
        <dbReference type="ARBA" id="ARBA00023125"/>
    </source>
</evidence>
<dbReference type="PANTHER" id="PTHR24082:SF283">
    <property type="entry name" value="NUCLEAR HORMONE RECEPTOR HR96"/>
    <property type="match status" value="1"/>
</dbReference>
<dbReference type="InterPro" id="IPR035500">
    <property type="entry name" value="NHR-like_dom_sf"/>
</dbReference>
<dbReference type="Pfam" id="PF00105">
    <property type="entry name" value="zf-C4"/>
    <property type="match status" value="1"/>
</dbReference>
<organism evidence="10 11">
    <name type="scientific">Adineta steineri</name>
    <dbReference type="NCBI Taxonomy" id="433720"/>
    <lineage>
        <taxon>Eukaryota</taxon>
        <taxon>Metazoa</taxon>
        <taxon>Spiralia</taxon>
        <taxon>Gnathifera</taxon>
        <taxon>Rotifera</taxon>
        <taxon>Eurotatoria</taxon>
        <taxon>Bdelloidea</taxon>
        <taxon>Adinetida</taxon>
        <taxon>Adinetidae</taxon>
        <taxon>Adineta</taxon>
    </lineage>
</organism>
<keyword evidence="7" id="KW-0675">Receptor</keyword>
<dbReference type="Gene3D" id="1.10.565.10">
    <property type="entry name" value="Retinoid X Receptor"/>
    <property type="match status" value="1"/>
</dbReference>
<dbReference type="AlphaFoldDB" id="A0A813XXA1"/>
<evidence type="ECO:0000256" key="2">
    <source>
        <dbReference type="ARBA" id="ARBA00022771"/>
    </source>
</evidence>